<accession>A0AA37TSE3</accession>
<evidence type="ECO:0000313" key="1">
    <source>
        <dbReference type="EMBL" id="GLS86677.1"/>
    </source>
</evidence>
<proteinExistence type="predicted"/>
<comment type="caution">
    <text evidence="1">The sequence shown here is derived from an EMBL/GenBank/DDBJ whole genome shotgun (WGS) entry which is preliminary data.</text>
</comment>
<dbReference type="RefSeq" id="WP_284324894.1">
    <property type="nucleotide sequence ID" value="NZ_BSPP01000005.1"/>
</dbReference>
<keyword evidence="2" id="KW-1185">Reference proteome</keyword>
<sequence length="77" mass="8545">MKFFIFDFSPIDRMIIRLFSFLSSWIASMRAAYRLRIAPNVGYLRARWLAHALNGRRVGGVACDGELGAPAVASLVG</sequence>
<gene>
    <name evidence="1" type="ORF">GCM10010873_16510</name>
</gene>
<organism evidence="1 2">
    <name type="scientific">Cypionkella aquatica</name>
    <dbReference type="NCBI Taxonomy" id="1756042"/>
    <lineage>
        <taxon>Bacteria</taxon>
        <taxon>Pseudomonadati</taxon>
        <taxon>Pseudomonadota</taxon>
        <taxon>Alphaproteobacteria</taxon>
        <taxon>Rhodobacterales</taxon>
        <taxon>Paracoccaceae</taxon>
        <taxon>Cypionkella</taxon>
    </lineage>
</organism>
<protein>
    <submittedName>
        <fullName evidence="1">Uncharacterized protein</fullName>
    </submittedName>
</protein>
<name>A0AA37TSE3_9RHOB</name>
<dbReference type="EMBL" id="BSPP01000005">
    <property type="protein sequence ID" value="GLS86677.1"/>
    <property type="molecule type" value="Genomic_DNA"/>
</dbReference>
<reference evidence="1 2" key="1">
    <citation type="journal article" date="2014" name="Int. J. Syst. Evol. Microbiol.">
        <title>Complete genome sequence of Corynebacterium casei LMG S-19264T (=DSM 44701T), isolated from a smear-ripened cheese.</title>
        <authorList>
            <consortium name="US DOE Joint Genome Institute (JGI-PGF)"/>
            <person name="Walter F."/>
            <person name="Albersmeier A."/>
            <person name="Kalinowski J."/>
            <person name="Ruckert C."/>
        </authorList>
    </citation>
    <scope>NUCLEOTIDE SEQUENCE [LARGE SCALE GENOMIC DNA]</scope>
    <source>
        <strain evidence="1 2">NBRC 111766</strain>
    </source>
</reference>
<evidence type="ECO:0000313" key="2">
    <source>
        <dbReference type="Proteomes" id="UP001157355"/>
    </source>
</evidence>
<dbReference type="Proteomes" id="UP001157355">
    <property type="component" value="Unassembled WGS sequence"/>
</dbReference>
<dbReference type="AlphaFoldDB" id="A0AA37TSE3"/>